<keyword evidence="7" id="KW-0408">Iron</keyword>
<name>A0ABN2AUE9_9ACTN</name>
<dbReference type="PRINTS" id="PR00410">
    <property type="entry name" value="PHEHYDRXLASE"/>
</dbReference>
<dbReference type="InterPro" id="IPR001041">
    <property type="entry name" value="2Fe-2S_ferredoxin-type"/>
</dbReference>
<evidence type="ECO:0000313" key="10">
    <source>
        <dbReference type="EMBL" id="GAA1525346.1"/>
    </source>
</evidence>
<dbReference type="InterPro" id="IPR017938">
    <property type="entry name" value="Riboflavin_synthase-like_b-brl"/>
</dbReference>
<proteinExistence type="predicted"/>
<reference evidence="10 11" key="1">
    <citation type="journal article" date="2019" name="Int. J. Syst. Evol. Microbiol.">
        <title>The Global Catalogue of Microorganisms (GCM) 10K type strain sequencing project: providing services to taxonomists for standard genome sequencing and annotation.</title>
        <authorList>
            <consortium name="The Broad Institute Genomics Platform"/>
            <consortium name="The Broad Institute Genome Sequencing Center for Infectious Disease"/>
            <person name="Wu L."/>
            <person name="Ma J."/>
        </authorList>
    </citation>
    <scope>NUCLEOTIDE SEQUENCE [LARGE SCALE GENOMIC DNA]</scope>
    <source>
        <strain evidence="10 11">JCM 14942</strain>
    </source>
</reference>
<keyword evidence="6" id="KW-0560">Oxidoreductase</keyword>
<keyword evidence="5" id="KW-0274">FAD</keyword>
<dbReference type="EMBL" id="BAAAOR010000024">
    <property type="protein sequence ID" value="GAA1525346.1"/>
    <property type="molecule type" value="Genomic_DNA"/>
</dbReference>
<evidence type="ECO:0000256" key="8">
    <source>
        <dbReference type="ARBA" id="ARBA00023014"/>
    </source>
</evidence>
<dbReference type="Pfam" id="PF00111">
    <property type="entry name" value="Fer2"/>
    <property type="match status" value="1"/>
</dbReference>
<evidence type="ECO:0000256" key="7">
    <source>
        <dbReference type="ARBA" id="ARBA00023004"/>
    </source>
</evidence>
<dbReference type="Pfam" id="PF00175">
    <property type="entry name" value="NAD_binding_1"/>
    <property type="match status" value="1"/>
</dbReference>
<dbReference type="PROSITE" id="PS51384">
    <property type="entry name" value="FAD_FR"/>
    <property type="match status" value="1"/>
</dbReference>
<dbReference type="SUPFAM" id="SSF63380">
    <property type="entry name" value="Riboflavin synthase domain-like"/>
    <property type="match status" value="1"/>
</dbReference>
<evidence type="ECO:0000256" key="6">
    <source>
        <dbReference type="ARBA" id="ARBA00023002"/>
    </source>
</evidence>
<keyword evidence="2" id="KW-0285">Flavoprotein</keyword>
<dbReference type="InterPro" id="IPR039261">
    <property type="entry name" value="FNR_nucleotide-bd"/>
</dbReference>
<evidence type="ECO:0000256" key="2">
    <source>
        <dbReference type="ARBA" id="ARBA00022630"/>
    </source>
</evidence>
<evidence type="ECO:0000256" key="3">
    <source>
        <dbReference type="ARBA" id="ARBA00022714"/>
    </source>
</evidence>
<dbReference type="RefSeq" id="WP_141003079.1">
    <property type="nucleotide sequence ID" value="NZ_BAAAOR010000024.1"/>
</dbReference>
<dbReference type="Proteomes" id="UP001500842">
    <property type="component" value="Unassembled WGS sequence"/>
</dbReference>
<evidence type="ECO:0000259" key="9">
    <source>
        <dbReference type="PROSITE" id="PS51384"/>
    </source>
</evidence>
<dbReference type="Pfam" id="PF00970">
    <property type="entry name" value="FAD_binding_6"/>
    <property type="match status" value="1"/>
</dbReference>
<dbReference type="CDD" id="cd00207">
    <property type="entry name" value="fer2"/>
    <property type="match status" value="1"/>
</dbReference>
<dbReference type="InterPro" id="IPR050415">
    <property type="entry name" value="MRET"/>
</dbReference>
<comment type="cofactor">
    <cofactor evidence="1">
        <name>FAD</name>
        <dbReference type="ChEBI" id="CHEBI:57692"/>
    </cofactor>
</comment>
<dbReference type="PANTHER" id="PTHR47354:SF6">
    <property type="entry name" value="NADH OXIDOREDUCTASE HCR"/>
    <property type="match status" value="1"/>
</dbReference>
<keyword evidence="4" id="KW-0479">Metal-binding</keyword>
<dbReference type="Gene3D" id="3.10.20.30">
    <property type="match status" value="1"/>
</dbReference>
<keyword evidence="8" id="KW-0411">Iron-sulfur</keyword>
<dbReference type="SUPFAM" id="SSF52343">
    <property type="entry name" value="Ferredoxin reductase-like, C-terminal NADP-linked domain"/>
    <property type="match status" value="1"/>
</dbReference>
<evidence type="ECO:0000313" key="11">
    <source>
        <dbReference type="Proteomes" id="UP001500842"/>
    </source>
</evidence>
<dbReference type="InterPro" id="IPR012675">
    <property type="entry name" value="Beta-grasp_dom_sf"/>
</dbReference>
<evidence type="ECO:0000256" key="4">
    <source>
        <dbReference type="ARBA" id="ARBA00022723"/>
    </source>
</evidence>
<feature type="domain" description="FAD-binding FR-type" evidence="9">
    <location>
        <begin position="45"/>
        <end position="158"/>
    </location>
</feature>
<comment type="caution">
    <text evidence="10">The sequence shown here is derived from an EMBL/GenBank/DDBJ whole genome shotgun (WGS) entry which is preliminary data.</text>
</comment>
<dbReference type="InterPro" id="IPR001433">
    <property type="entry name" value="OxRdtase_FAD/NAD-bd"/>
</dbReference>
<dbReference type="InterPro" id="IPR036010">
    <property type="entry name" value="2Fe-2S_ferredoxin-like_sf"/>
</dbReference>
<organism evidence="10 11">
    <name type="scientific">Nocardioides humi</name>
    <dbReference type="NCBI Taxonomy" id="449461"/>
    <lineage>
        <taxon>Bacteria</taxon>
        <taxon>Bacillati</taxon>
        <taxon>Actinomycetota</taxon>
        <taxon>Actinomycetes</taxon>
        <taxon>Propionibacteriales</taxon>
        <taxon>Nocardioidaceae</taxon>
        <taxon>Nocardioides</taxon>
    </lineage>
</organism>
<accession>A0ABN2AUE9</accession>
<evidence type="ECO:0000256" key="1">
    <source>
        <dbReference type="ARBA" id="ARBA00001974"/>
    </source>
</evidence>
<dbReference type="InterPro" id="IPR017927">
    <property type="entry name" value="FAD-bd_FR_type"/>
</dbReference>
<sequence length="386" mass="41239">MSALISPPAPGGPVGRLLRSRLAAALTTPHGVDRYLERFNPMWAAHEVRARVVSVRRETSGDDATGSAPVATLTLQPTSTWRGHRAGQHVLVGVELPGSAKRHTRAFSISSAASAPGERFTLTIRAHDEGQVSSYLVREAQPGQLLHLSQAQGGFTLVESPATPTISRLLFITGGSGITPAMSMLRTLLRDGYDGHAGRRVTFLHFARSHEDQIFADELAAIAAADNGVDVHLHYGDQLFSAFELRRLVPDFRDTDTWLCGPAGLVELVKDAYTGPDGELSPRLRMEFFKPAVARAAAAGEAVEGEVSFTRSGATAAATGASLLEQAEELGLRPEFGCRMGICFSCTRTKTAGTVRNVLTGEESSLPDEEIRLCVTTAAGDCHIDV</sequence>
<protein>
    <submittedName>
        <fullName evidence="10">Ferredoxin reductase</fullName>
    </submittedName>
</protein>
<keyword evidence="3" id="KW-0001">2Fe-2S</keyword>
<keyword evidence="11" id="KW-1185">Reference proteome</keyword>
<dbReference type="SUPFAM" id="SSF54292">
    <property type="entry name" value="2Fe-2S ferredoxin-like"/>
    <property type="match status" value="1"/>
</dbReference>
<dbReference type="PANTHER" id="PTHR47354">
    <property type="entry name" value="NADH OXIDOREDUCTASE HCR"/>
    <property type="match status" value="1"/>
</dbReference>
<evidence type="ECO:0000256" key="5">
    <source>
        <dbReference type="ARBA" id="ARBA00022827"/>
    </source>
</evidence>
<dbReference type="Gene3D" id="2.40.30.10">
    <property type="entry name" value="Translation factors"/>
    <property type="match status" value="1"/>
</dbReference>
<dbReference type="Gene3D" id="3.40.50.80">
    <property type="entry name" value="Nucleotide-binding domain of ferredoxin-NADP reductase (FNR) module"/>
    <property type="match status" value="1"/>
</dbReference>
<gene>
    <name evidence="10" type="ORF">GCM10009788_31260</name>
</gene>
<dbReference type="InterPro" id="IPR008333">
    <property type="entry name" value="Cbr1-like_FAD-bd_dom"/>
</dbReference>